<dbReference type="EMBL" id="GBXM01065565">
    <property type="protein sequence ID" value="JAH43012.1"/>
    <property type="molecule type" value="Transcribed_RNA"/>
</dbReference>
<evidence type="ECO:0000313" key="1">
    <source>
        <dbReference type="EMBL" id="JAH43012.1"/>
    </source>
</evidence>
<dbReference type="EMBL" id="GBXM01075043">
    <property type="protein sequence ID" value="JAH33534.1"/>
    <property type="molecule type" value="Transcribed_RNA"/>
</dbReference>
<dbReference type="AlphaFoldDB" id="A0A0E9SP38"/>
<proteinExistence type="predicted"/>
<reference evidence="1" key="1">
    <citation type="submission" date="2014-11" db="EMBL/GenBank/DDBJ databases">
        <authorList>
            <person name="Amaro Gonzalez C."/>
        </authorList>
    </citation>
    <scope>NUCLEOTIDE SEQUENCE</scope>
</reference>
<accession>A0A0E9SP38</accession>
<organism evidence="1">
    <name type="scientific">Anguilla anguilla</name>
    <name type="common">European freshwater eel</name>
    <name type="synonym">Muraena anguilla</name>
    <dbReference type="NCBI Taxonomy" id="7936"/>
    <lineage>
        <taxon>Eukaryota</taxon>
        <taxon>Metazoa</taxon>
        <taxon>Chordata</taxon>
        <taxon>Craniata</taxon>
        <taxon>Vertebrata</taxon>
        <taxon>Euteleostomi</taxon>
        <taxon>Actinopterygii</taxon>
        <taxon>Neopterygii</taxon>
        <taxon>Teleostei</taxon>
        <taxon>Anguilliformes</taxon>
        <taxon>Anguillidae</taxon>
        <taxon>Anguilla</taxon>
    </lineage>
</organism>
<sequence>MWCKLTDMICVSINGALVAFN</sequence>
<name>A0A0E9SP38_ANGAN</name>
<protein>
    <submittedName>
        <fullName evidence="1">Uncharacterized protein</fullName>
    </submittedName>
</protein>
<reference evidence="1" key="2">
    <citation type="journal article" date="2015" name="Fish Shellfish Immunol.">
        <title>Early steps in the European eel (Anguilla anguilla)-Vibrio vulnificus interaction in the gills: Role of the RtxA13 toxin.</title>
        <authorList>
            <person name="Callol A."/>
            <person name="Pajuelo D."/>
            <person name="Ebbesson L."/>
            <person name="Teles M."/>
            <person name="MacKenzie S."/>
            <person name="Amaro C."/>
        </authorList>
    </citation>
    <scope>NUCLEOTIDE SEQUENCE</scope>
</reference>